<dbReference type="PANTHER" id="PTHR47505:SF1">
    <property type="entry name" value="DNA UTILIZATION PROTEIN YHGH"/>
    <property type="match status" value="1"/>
</dbReference>
<dbReference type="PANTHER" id="PTHR47505">
    <property type="entry name" value="DNA UTILIZATION PROTEIN YHGH"/>
    <property type="match status" value="1"/>
</dbReference>
<comment type="similarity">
    <text evidence="1">Belongs to the ComF/GntX family.</text>
</comment>
<dbReference type="InterPro" id="IPR000836">
    <property type="entry name" value="PRTase_dom"/>
</dbReference>
<protein>
    <submittedName>
        <fullName evidence="3">ComF family protein</fullName>
    </submittedName>
</protein>
<keyword evidence="4" id="KW-1185">Reference proteome</keyword>
<dbReference type="SUPFAM" id="SSF53271">
    <property type="entry name" value="PRTase-like"/>
    <property type="match status" value="1"/>
</dbReference>
<comment type="caution">
    <text evidence="3">The sequence shown here is derived from an EMBL/GenBank/DDBJ whole genome shotgun (WGS) entry which is preliminary data.</text>
</comment>
<evidence type="ECO:0000313" key="3">
    <source>
        <dbReference type="EMBL" id="MCR2745312.1"/>
    </source>
</evidence>
<sequence>MSKTISNKLAGSPFYRSCWQVSDALFNAALPRRCAACQGGLNNPYLHPLGRHVCNHCLLLIENTPKVRCETCALTLGPRLQAFGWTHCRHCRAALQEPNARLHDCVVCCDYVPPFDQWIAQLKYGKAHGLSKFLGLWLGMAALRASAPLPDLLIPVPSSREKSRQRGYNQAALIARHAGKYIQRPVQTDWLIKIKEAGAQAELGRAERLSNLENAFIATRPIPHGLRIGLVDDVITTGATLESCVQALEKAGAKSIVTMAVCRTPE</sequence>
<dbReference type="InterPro" id="IPR051910">
    <property type="entry name" value="ComF/GntX_DNA_util-trans"/>
</dbReference>
<evidence type="ECO:0000256" key="1">
    <source>
        <dbReference type="ARBA" id="ARBA00008007"/>
    </source>
</evidence>
<gene>
    <name evidence="3" type="ORF">NSP04_01470</name>
</gene>
<name>A0ABT1XDE9_9BURK</name>
<proteinExistence type="inferred from homology"/>
<dbReference type="InterPro" id="IPR029057">
    <property type="entry name" value="PRTase-like"/>
</dbReference>
<organism evidence="3 4">
    <name type="scientific">Limnobacter parvus</name>
    <dbReference type="NCBI Taxonomy" id="2939690"/>
    <lineage>
        <taxon>Bacteria</taxon>
        <taxon>Pseudomonadati</taxon>
        <taxon>Pseudomonadota</taxon>
        <taxon>Betaproteobacteria</taxon>
        <taxon>Burkholderiales</taxon>
        <taxon>Burkholderiaceae</taxon>
        <taxon>Limnobacter</taxon>
    </lineage>
</organism>
<evidence type="ECO:0000259" key="2">
    <source>
        <dbReference type="Pfam" id="PF00156"/>
    </source>
</evidence>
<dbReference type="Gene3D" id="3.40.50.2020">
    <property type="match status" value="1"/>
</dbReference>
<dbReference type="EMBL" id="JANKHG010000001">
    <property type="protein sequence ID" value="MCR2745312.1"/>
    <property type="molecule type" value="Genomic_DNA"/>
</dbReference>
<feature type="domain" description="Phosphoribosyltransferase" evidence="2">
    <location>
        <begin position="218"/>
        <end position="265"/>
    </location>
</feature>
<dbReference type="Proteomes" id="UP001165267">
    <property type="component" value="Unassembled WGS sequence"/>
</dbReference>
<accession>A0ABT1XDE9</accession>
<dbReference type="CDD" id="cd06223">
    <property type="entry name" value="PRTases_typeI"/>
    <property type="match status" value="1"/>
</dbReference>
<dbReference type="Pfam" id="PF00156">
    <property type="entry name" value="Pribosyltran"/>
    <property type="match status" value="1"/>
</dbReference>
<evidence type="ECO:0000313" key="4">
    <source>
        <dbReference type="Proteomes" id="UP001165267"/>
    </source>
</evidence>
<dbReference type="RefSeq" id="WP_257510558.1">
    <property type="nucleotide sequence ID" value="NZ_JANKHG010000001.1"/>
</dbReference>
<reference evidence="3" key="1">
    <citation type="submission" date="2022-07" db="EMBL/GenBank/DDBJ databases">
        <authorList>
            <person name="Xamxidin M."/>
        </authorList>
    </citation>
    <scope>NUCLEOTIDE SEQUENCE</scope>
    <source>
        <strain evidence="3">YS8-69</strain>
    </source>
</reference>